<name>A0A6A5TG09_9PLEO</name>
<keyword evidence="3" id="KW-1185">Reference proteome</keyword>
<accession>A0A6A5TG09</accession>
<sequence length="189" mass="20409">MGVSEQMQNATYRLIAYLLAIPSLIFYTPSLTGCVSNSPGIPNIFALRLRTIPNTASQVPEIRVGYFGMCFLLPTGTICQSTSGGDTNKILESIRGAMIMSNTTTSDDLESTISVALVLQSKILFCFLAGAGILFAIGLLFIALLKLHFRKAATYDAQIAKRRNLLRQASFTTVWLSVAFALASATSIN</sequence>
<feature type="transmembrane region" description="Helical" evidence="1">
    <location>
        <begin position="122"/>
        <end position="145"/>
    </location>
</feature>
<feature type="transmembrane region" description="Helical" evidence="1">
    <location>
        <begin position="12"/>
        <end position="29"/>
    </location>
</feature>
<dbReference type="OrthoDB" id="3524679at2759"/>
<proteinExistence type="predicted"/>
<dbReference type="EMBL" id="ML977016">
    <property type="protein sequence ID" value="KAF1951511.1"/>
    <property type="molecule type" value="Genomic_DNA"/>
</dbReference>
<keyword evidence="1" id="KW-1133">Transmembrane helix</keyword>
<evidence type="ECO:0000256" key="1">
    <source>
        <dbReference type="SAM" id="Phobius"/>
    </source>
</evidence>
<gene>
    <name evidence="2" type="ORF">CC80DRAFT_202735</name>
</gene>
<dbReference type="Pfam" id="PF12351">
    <property type="entry name" value="Fig1"/>
    <property type="match status" value="1"/>
</dbReference>
<dbReference type="Proteomes" id="UP000800035">
    <property type="component" value="Unassembled WGS sequence"/>
</dbReference>
<protein>
    <submittedName>
        <fullName evidence="2">Uncharacterized protein</fullName>
    </submittedName>
</protein>
<keyword evidence="1" id="KW-0812">Transmembrane</keyword>
<dbReference type="InterPro" id="IPR033481">
    <property type="entry name" value="Dni1/Fig1"/>
</dbReference>
<dbReference type="AlphaFoldDB" id="A0A6A5TG09"/>
<evidence type="ECO:0000313" key="2">
    <source>
        <dbReference type="EMBL" id="KAF1951511.1"/>
    </source>
</evidence>
<reference evidence="2" key="1">
    <citation type="journal article" date="2020" name="Stud. Mycol.">
        <title>101 Dothideomycetes genomes: a test case for predicting lifestyles and emergence of pathogens.</title>
        <authorList>
            <person name="Haridas S."/>
            <person name="Albert R."/>
            <person name="Binder M."/>
            <person name="Bloem J."/>
            <person name="Labutti K."/>
            <person name="Salamov A."/>
            <person name="Andreopoulos B."/>
            <person name="Baker S."/>
            <person name="Barry K."/>
            <person name="Bills G."/>
            <person name="Bluhm B."/>
            <person name="Cannon C."/>
            <person name="Castanera R."/>
            <person name="Culley D."/>
            <person name="Daum C."/>
            <person name="Ezra D."/>
            <person name="Gonzalez J."/>
            <person name="Henrissat B."/>
            <person name="Kuo A."/>
            <person name="Liang C."/>
            <person name="Lipzen A."/>
            <person name="Lutzoni F."/>
            <person name="Magnuson J."/>
            <person name="Mondo S."/>
            <person name="Nolan M."/>
            <person name="Ohm R."/>
            <person name="Pangilinan J."/>
            <person name="Park H.-J."/>
            <person name="Ramirez L."/>
            <person name="Alfaro M."/>
            <person name="Sun H."/>
            <person name="Tritt A."/>
            <person name="Yoshinaga Y."/>
            <person name="Zwiers L.-H."/>
            <person name="Turgeon B."/>
            <person name="Goodwin S."/>
            <person name="Spatafora J."/>
            <person name="Crous P."/>
            <person name="Grigoriev I."/>
        </authorList>
    </citation>
    <scope>NUCLEOTIDE SEQUENCE</scope>
    <source>
        <strain evidence="2">CBS 675.92</strain>
    </source>
</reference>
<feature type="transmembrane region" description="Helical" evidence="1">
    <location>
        <begin position="165"/>
        <end position="188"/>
    </location>
</feature>
<dbReference type="GO" id="GO:0016020">
    <property type="term" value="C:membrane"/>
    <property type="evidence" value="ECO:0007669"/>
    <property type="project" value="InterPro"/>
</dbReference>
<organism evidence="2 3">
    <name type="scientific">Byssothecium circinans</name>
    <dbReference type="NCBI Taxonomy" id="147558"/>
    <lineage>
        <taxon>Eukaryota</taxon>
        <taxon>Fungi</taxon>
        <taxon>Dikarya</taxon>
        <taxon>Ascomycota</taxon>
        <taxon>Pezizomycotina</taxon>
        <taxon>Dothideomycetes</taxon>
        <taxon>Pleosporomycetidae</taxon>
        <taxon>Pleosporales</taxon>
        <taxon>Massarineae</taxon>
        <taxon>Massarinaceae</taxon>
        <taxon>Byssothecium</taxon>
    </lineage>
</organism>
<evidence type="ECO:0000313" key="3">
    <source>
        <dbReference type="Proteomes" id="UP000800035"/>
    </source>
</evidence>
<keyword evidence="1" id="KW-0472">Membrane</keyword>